<dbReference type="EMBL" id="AQPN01000143">
    <property type="protein sequence ID" value="EOR92790.1"/>
    <property type="molecule type" value="Genomic_DNA"/>
</dbReference>
<dbReference type="AlphaFoldDB" id="R9GMN2"/>
<dbReference type="Proteomes" id="UP000014174">
    <property type="component" value="Unassembled WGS sequence"/>
</dbReference>
<gene>
    <name evidence="2" type="ORF">ADIARSV_4072</name>
</gene>
<evidence type="ECO:0000256" key="1">
    <source>
        <dbReference type="ARBA" id="ARBA00022801"/>
    </source>
</evidence>
<comment type="caution">
    <text evidence="2">The sequence shown here is derived from an EMBL/GenBank/DDBJ whole genome shotgun (WGS) entry which is preliminary data.</text>
</comment>
<dbReference type="RefSeq" id="WP_016197291.1">
    <property type="nucleotide sequence ID" value="NZ_AQPN01000143.1"/>
</dbReference>
<name>R9GMN2_9SPHI</name>
<protein>
    <submittedName>
        <fullName evidence="2">Putative hydrolase/beta lactamase fusion protein</fullName>
    </submittedName>
</protein>
<sequence length="157" mass="17424">MLDSLQGKRIAYVGIGLSKNNHFATLLKDNFNADSYFLNYTAGPGSADSLMNILGTQYDVVILGIHQYKKYPSANFGVSMEGINLFNALSKQENVYSFVFGNPYLISNFPDTKNLVICYEDDDLMQETALRFIQGDLVPKGTLPVTVSEQYHFGAGQ</sequence>
<reference evidence="2 3" key="1">
    <citation type="journal article" date="2013" name="Genome Announc.">
        <title>Draft Genome Sequence of Arcticibacter svalbardensis Strain MN12-7T, a Member of the Family Sphingobacteriaceae Isolated from an Arctic Soil Sample.</title>
        <authorList>
            <person name="Shivaji S."/>
            <person name="Ara S."/>
            <person name="Prasad S."/>
            <person name="Manasa B.P."/>
            <person name="Begum Z."/>
            <person name="Singh A."/>
            <person name="Kumar Pinnaka A."/>
        </authorList>
    </citation>
    <scope>NUCLEOTIDE SEQUENCE [LARGE SCALE GENOMIC DNA]</scope>
    <source>
        <strain evidence="2 3">MN12-7</strain>
    </source>
</reference>
<dbReference type="STRING" id="1150600.ADIARSV_4072"/>
<dbReference type="eggNOG" id="COG1472">
    <property type="taxonomic scope" value="Bacteria"/>
</dbReference>
<dbReference type="eggNOG" id="COG1680">
    <property type="taxonomic scope" value="Bacteria"/>
</dbReference>
<dbReference type="InterPro" id="IPR036881">
    <property type="entry name" value="Glyco_hydro_3_C_sf"/>
</dbReference>
<proteinExistence type="predicted"/>
<dbReference type="Gene3D" id="3.40.50.1700">
    <property type="entry name" value="Glycoside hydrolase family 3 C-terminal domain"/>
    <property type="match status" value="1"/>
</dbReference>
<accession>R9GMN2</accession>
<evidence type="ECO:0000313" key="2">
    <source>
        <dbReference type="EMBL" id="EOR92790.1"/>
    </source>
</evidence>
<dbReference type="GO" id="GO:0005975">
    <property type="term" value="P:carbohydrate metabolic process"/>
    <property type="evidence" value="ECO:0007669"/>
    <property type="project" value="InterPro"/>
</dbReference>
<keyword evidence="1 2" id="KW-0378">Hydrolase</keyword>
<dbReference type="GO" id="GO:0004553">
    <property type="term" value="F:hydrolase activity, hydrolyzing O-glycosyl compounds"/>
    <property type="evidence" value="ECO:0007669"/>
    <property type="project" value="InterPro"/>
</dbReference>
<organism evidence="2 3">
    <name type="scientific">Arcticibacter svalbardensis MN12-7</name>
    <dbReference type="NCBI Taxonomy" id="1150600"/>
    <lineage>
        <taxon>Bacteria</taxon>
        <taxon>Pseudomonadati</taxon>
        <taxon>Bacteroidota</taxon>
        <taxon>Sphingobacteriia</taxon>
        <taxon>Sphingobacteriales</taxon>
        <taxon>Sphingobacteriaceae</taxon>
        <taxon>Arcticibacter</taxon>
    </lineage>
</organism>
<evidence type="ECO:0000313" key="3">
    <source>
        <dbReference type="Proteomes" id="UP000014174"/>
    </source>
</evidence>
<keyword evidence="3" id="KW-1185">Reference proteome</keyword>